<dbReference type="InterPro" id="IPR036162">
    <property type="entry name" value="Resolvase-like_N_sf"/>
</dbReference>
<dbReference type="Pfam" id="PF00239">
    <property type="entry name" value="Resolvase"/>
    <property type="match status" value="1"/>
</dbReference>
<evidence type="ECO:0000259" key="2">
    <source>
        <dbReference type="PROSITE" id="PS51736"/>
    </source>
</evidence>
<dbReference type="PROSITE" id="PS51736">
    <property type="entry name" value="RECOMBINASES_3"/>
    <property type="match status" value="1"/>
</dbReference>
<organism evidence="4 5">
    <name type="scientific">Seohaeicola saemankumensis</name>
    <dbReference type="NCBI Taxonomy" id="481181"/>
    <lineage>
        <taxon>Bacteria</taxon>
        <taxon>Pseudomonadati</taxon>
        <taxon>Pseudomonadota</taxon>
        <taxon>Alphaproteobacteria</taxon>
        <taxon>Rhodobacterales</taxon>
        <taxon>Roseobacteraceae</taxon>
        <taxon>Seohaeicola</taxon>
    </lineage>
</organism>
<name>A0ABW3TAQ8_9RHOB</name>
<comment type="caution">
    <text evidence="4">The sequence shown here is derived from an EMBL/GenBank/DDBJ whole genome shotgun (WGS) entry which is preliminary data.</text>
</comment>
<dbReference type="EMBL" id="JBHTKR010000002">
    <property type="protein sequence ID" value="MFD1193810.1"/>
    <property type="molecule type" value="Genomic_DNA"/>
</dbReference>
<dbReference type="InterPro" id="IPR038109">
    <property type="entry name" value="DNA_bind_recomb_sf"/>
</dbReference>
<evidence type="ECO:0000256" key="1">
    <source>
        <dbReference type="SAM" id="Coils"/>
    </source>
</evidence>
<dbReference type="InterPro" id="IPR006119">
    <property type="entry name" value="Resolv_N"/>
</dbReference>
<evidence type="ECO:0000313" key="5">
    <source>
        <dbReference type="Proteomes" id="UP001597151"/>
    </source>
</evidence>
<dbReference type="PANTHER" id="PTHR30461:SF23">
    <property type="entry name" value="DNA RECOMBINASE-RELATED"/>
    <property type="match status" value="1"/>
</dbReference>
<proteinExistence type="predicted"/>
<dbReference type="InterPro" id="IPR050639">
    <property type="entry name" value="SSR_resolvase"/>
</dbReference>
<gene>
    <name evidence="4" type="ORF">ACFQ3C_03910</name>
</gene>
<dbReference type="SMART" id="SM00857">
    <property type="entry name" value="Resolvase"/>
    <property type="match status" value="1"/>
</dbReference>
<dbReference type="Gene3D" id="3.90.1750.20">
    <property type="entry name" value="Putative Large Serine Recombinase, Chain B, Domain 2"/>
    <property type="match status" value="1"/>
</dbReference>
<evidence type="ECO:0000313" key="4">
    <source>
        <dbReference type="EMBL" id="MFD1193810.1"/>
    </source>
</evidence>
<keyword evidence="1" id="KW-0175">Coiled coil</keyword>
<dbReference type="Proteomes" id="UP001597151">
    <property type="component" value="Unassembled WGS sequence"/>
</dbReference>
<feature type="domain" description="Recombinase" evidence="3">
    <location>
        <begin position="150"/>
        <end position="293"/>
    </location>
</feature>
<dbReference type="Gene3D" id="3.40.50.1390">
    <property type="entry name" value="Resolvase, N-terminal catalytic domain"/>
    <property type="match status" value="1"/>
</dbReference>
<dbReference type="SUPFAM" id="SSF53041">
    <property type="entry name" value="Resolvase-like"/>
    <property type="match status" value="1"/>
</dbReference>
<accession>A0ABW3TAQ8</accession>
<dbReference type="PROSITE" id="PS51737">
    <property type="entry name" value="RECOMBINASE_DNA_BIND"/>
    <property type="match status" value="1"/>
</dbReference>
<dbReference type="PANTHER" id="PTHR30461">
    <property type="entry name" value="DNA-INVERTASE FROM LAMBDOID PROPHAGE"/>
    <property type="match status" value="1"/>
</dbReference>
<protein>
    <submittedName>
        <fullName evidence="4">Recombinase family protein</fullName>
    </submittedName>
</protein>
<sequence length="546" mass="60612">MTRVAIYARFSSALQSEASIDDQLRICRERAEREGWTVTEIFTDMAISGASMQRPGVQRLMDEASRGQFDIIVAEALDRLSRDQADVATLFKRLSFHGVRIVTLSEGEISELHVGLKGTMNQLFLKDLAAKTHRGLRGRVEQGRSGGGNSYGYDVVRRLGEDGLPVTGERTINEDEAALIRRIFTEFSDGLSPKAIARKLNAEHIPGPSGKAWRDTAIRGHRIRGTGLLNNELYIGRLVWNRLRYIKDPETGKRVSRLNSPDKWIITDVPEMRVVDDALWDRVKQRQGEIDATPRVQAIRENRFWEKTRAIHLLTGLLRCGCCGGGFAAVGKDYLACSAARKLGTCGQKRSFKRRDLEEVVLTLLRERLMRPDAVAAFITSVSREMNAGRAEESAARARLETERAQVTRRLDGLYEAIADGLRTAGLKSKLEEMEARLVEIDAKLAAPAPSSVRFHPQLSEIYRRKVGELSETLADPEIRPMALETMRGLIKSVTVHETADGVRIDLEGAITALVGLAQPGADAIFRVGSVKLVAGVGFEPTTFRL</sequence>
<feature type="domain" description="Resolvase/invertase-type recombinase catalytic" evidence="2">
    <location>
        <begin position="3"/>
        <end position="151"/>
    </location>
</feature>
<dbReference type="CDD" id="cd00338">
    <property type="entry name" value="Ser_Recombinase"/>
    <property type="match status" value="1"/>
</dbReference>
<dbReference type="Pfam" id="PF07508">
    <property type="entry name" value="Recombinase"/>
    <property type="match status" value="1"/>
</dbReference>
<dbReference type="InterPro" id="IPR025827">
    <property type="entry name" value="Zn_ribbon_recom_dom"/>
</dbReference>
<dbReference type="RefSeq" id="WP_380789130.1">
    <property type="nucleotide sequence ID" value="NZ_JBHTKR010000002.1"/>
</dbReference>
<keyword evidence="5" id="KW-1185">Reference proteome</keyword>
<dbReference type="InterPro" id="IPR011109">
    <property type="entry name" value="DNA_bind_recombinase_dom"/>
</dbReference>
<reference evidence="5" key="1">
    <citation type="journal article" date="2019" name="Int. J. Syst. Evol. Microbiol.">
        <title>The Global Catalogue of Microorganisms (GCM) 10K type strain sequencing project: providing services to taxonomists for standard genome sequencing and annotation.</title>
        <authorList>
            <consortium name="The Broad Institute Genomics Platform"/>
            <consortium name="The Broad Institute Genome Sequencing Center for Infectious Disease"/>
            <person name="Wu L."/>
            <person name="Ma J."/>
        </authorList>
    </citation>
    <scope>NUCLEOTIDE SEQUENCE [LARGE SCALE GENOMIC DNA]</scope>
    <source>
        <strain evidence="5">CCUG 55328</strain>
    </source>
</reference>
<feature type="coiled-coil region" evidence="1">
    <location>
        <begin position="390"/>
        <end position="444"/>
    </location>
</feature>
<dbReference type="Pfam" id="PF13408">
    <property type="entry name" value="Zn_ribbon_recom"/>
    <property type="match status" value="1"/>
</dbReference>
<evidence type="ECO:0000259" key="3">
    <source>
        <dbReference type="PROSITE" id="PS51737"/>
    </source>
</evidence>